<sequence>MTTLQNGPDLAQLAATDHKVARNLASAEVDRQAALTRIESEDAAAERRLRMQAGELRLAAEKDKVRDDRAERRRKQREAERAQRKARRQARRQELAAWYAGRVAYVRDNAAAVYSGLIYGLAVSGAVYGQVDAARANGLPTPIGVIAAVAIEGTGLAMALTAQHQRLNGERAVAARSLIWICTAAAVAINAIGHHADPIKAIGLSALSALGIIVYEVRSGAKHRKALRELGMIPEPPERFGWRRWTTYPRLTFAAWRVDVRDRLSPGAAELIARAEARRAEQRRLEDVTAERERQNAVVAEVTAGARKALRKATGKDSGAVLAALSRLAATGTPASMLALPSPGRVEAEAARADAADARRALAEAEALAATAVERAEAEAARRAEADAEARAAIERAEAEAARRAEAEAAAATATRRAEAEAHAAALARQAEAEARASLRRALEEAEAARAEARVETGRAARTLGQLDAAQGEWQRRLQVAETALGQARRELGEQQEARHRAEGRVEAVTQEAADLRAALSQIAAEAGRRPRRPAGGSTSAPAEPVLFEGKPVPHVDRVSPETVRAVLQARKDHPDAKQKDIAAQVKTSERTVRTVLSAVAAAGSDSRQE</sequence>
<dbReference type="AlphaFoldDB" id="A0A328NA75"/>
<organism evidence="4 5">
    <name type="scientific">Micromonospora noduli</name>
    <dbReference type="NCBI Taxonomy" id="709876"/>
    <lineage>
        <taxon>Bacteria</taxon>
        <taxon>Bacillati</taxon>
        <taxon>Actinomycetota</taxon>
        <taxon>Actinomycetes</taxon>
        <taxon>Micromonosporales</taxon>
        <taxon>Micromonosporaceae</taxon>
        <taxon>Micromonospora</taxon>
    </lineage>
</organism>
<keyword evidence="4" id="KW-0378">Hydrolase</keyword>
<accession>A0A328NA75</accession>
<proteinExistence type="predicted"/>
<dbReference type="Proteomes" id="UP000248966">
    <property type="component" value="Unassembled WGS sequence"/>
</dbReference>
<keyword evidence="3" id="KW-1133">Transmembrane helix</keyword>
<evidence type="ECO:0000256" key="3">
    <source>
        <dbReference type="SAM" id="Phobius"/>
    </source>
</evidence>
<keyword evidence="3" id="KW-0472">Membrane</keyword>
<gene>
    <name evidence="4" type="ORF">LAH08_02097</name>
</gene>
<dbReference type="EMBL" id="PYAA01000011">
    <property type="protein sequence ID" value="RAO03087.1"/>
    <property type="molecule type" value="Genomic_DNA"/>
</dbReference>
<dbReference type="Pfam" id="PF10935">
    <property type="entry name" value="DUF2637"/>
    <property type="match status" value="1"/>
</dbReference>
<feature type="transmembrane region" description="Helical" evidence="3">
    <location>
        <begin position="173"/>
        <end position="193"/>
    </location>
</feature>
<feature type="compositionally biased region" description="Basic and acidic residues" evidence="2">
    <location>
        <begin position="61"/>
        <end position="83"/>
    </location>
</feature>
<feature type="transmembrane region" description="Helical" evidence="3">
    <location>
        <begin position="111"/>
        <end position="131"/>
    </location>
</feature>
<dbReference type="InterPro" id="IPR021235">
    <property type="entry name" value="DUF2637"/>
</dbReference>
<feature type="region of interest" description="Disordered" evidence="2">
    <location>
        <begin position="526"/>
        <end position="559"/>
    </location>
</feature>
<name>A0A328NA75_9ACTN</name>
<evidence type="ECO:0000256" key="1">
    <source>
        <dbReference type="SAM" id="Coils"/>
    </source>
</evidence>
<feature type="coiled-coil region" evidence="1">
    <location>
        <begin position="429"/>
        <end position="526"/>
    </location>
</feature>
<protein>
    <submittedName>
        <fullName evidence="4">Putative abhydrolase domain-containing pr otein</fullName>
    </submittedName>
</protein>
<evidence type="ECO:0000313" key="4">
    <source>
        <dbReference type="EMBL" id="RAO03087.1"/>
    </source>
</evidence>
<reference evidence="4 5" key="1">
    <citation type="submission" date="2018-03" db="EMBL/GenBank/DDBJ databases">
        <title>Defining the species Micromonospora saelicesensis and Micromonospora noduli under the framework of genomics.</title>
        <authorList>
            <person name="Riesco R."/>
            <person name="Trujillo M.E."/>
        </authorList>
    </citation>
    <scope>NUCLEOTIDE SEQUENCE [LARGE SCALE GENOMIC DNA]</scope>
    <source>
        <strain evidence="4 5">LAH08</strain>
    </source>
</reference>
<feature type="region of interest" description="Disordered" evidence="2">
    <location>
        <begin position="61"/>
        <end position="86"/>
    </location>
</feature>
<comment type="caution">
    <text evidence="4">The sequence shown here is derived from an EMBL/GenBank/DDBJ whole genome shotgun (WGS) entry which is preliminary data.</text>
</comment>
<dbReference type="RefSeq" id="WP_112583576.1">
    <property type="nucleotide sequence ID" value="NZ_PYAA01000011.1"/>
</dbReference>
<keyword evidence="3" id="KW-0812">Transmembrane</keyword>
<evidence type="ECO:0000256" key="2">
    <source>
        <dbReference type="SAM" id="MobiDB-lite"/>
    </source>
</evidence>
<evidence type="ECO:0000313" key="5">
    <source>
        <dbReference type="Proteomes" id="UP000248966"/>
    </source>
</evidence>
<dbReference type="GO" id="GO:0016787">
    <property type="term" value="F:hydrolase activity"/>
    <property type="evidence" value="ECO:0007669"/>
    <property type="project" value="UniProtKB-KW"/>
</dbReference>
<keyword evidence="1" id="KW-0175">Coiled coil</keyword>
<feature type="coiled-coil region" evidence="1">
    <location>
        <begin position="348"/>
        <end position="375"/>
    </location>
</feature>
<feature type="transmembrane region" description="Helical" evidence="3">
    <location>
        <begin position="143"/>
        <end position="161"/>
    </location>
</feature>